<feature type="domain" description="NADP-dependent oxidoreductase" evidence="7">
    <location>
        <begin position="16"/>
        <end position="266"/>
    </location>
</feature>
<keyword evidence="2" id="KW-0521">NADP</keyword>
<dbReference type="Proteomes" id="UP000812966">
    <property type="component" value="Unassembled WGS sequence"/>
</dbReference>
<evidence type="ECO:0000259" key="7">
    <source>
        <dbReference type="Pfam" id="PF00248"/>
    </source>
</evidence>
<evidence type="ECO:0000256" key="4">
    <source>
        <dbReference type="PIRSR" id="PIRSR000097-1"/>
    </source>
</evidence>
<dbReference type="PRINTS" id="PR00069">
    <property type="entry name" value="ALDKETRDTASE"/>
</dbReference>
<evidence type="ECO:0000256" key="1">
    <source>
        <dbReference type="ARBA" id="ARBA00007905"/>
    </source>
</evidence>
<dbReference type="GO" id="GO:0016616">
    <property type="term" value="F:oxidoreductase activity, acting on the CH-OH group of donors, NAD or NADP as acceptor"/>
    <property type="evidence" value="ECO:0007669"/>
    <property type="project" value="UniProtKB-ARBA"/>
</dbReference>
<evidence type="ECO:0000256" key="6">
    <source>
        <dbReference type="PIRSR" id="PIRSR000097-3"/>
    </source>
</evidence>
<evidence type="ECO:0000313" key="8">
    <source>
        <dbReference type="EMBL" id="KAG7527190.1"/>
    </source>
</evidence>
<comment type="caution">
    <text evidence="8">The sequence shown here is derived from an EMBL/GenBank/DDBJ whole genome shotgun (WGS) entry which is preliminary data.</text>
</comment>
<dbReference type="Pfam" id="PF00248">
    <property type="entry name" value="Aldo_ket_red"/>
    <property type="match status" value="1"/>
</dbReference>
<dbReference type="PANTHER" id="PTHR43827:SF3">
    <property type="entry name" value="NADP-DEPENDENT OXIDOREDUCTASE DOMAIN-CONTAINING PROTEIN"/>
    <property type="match status" value="1"/>
</dbReference>
<keyword evidence="9" id="KW-1185">Reference proteome</keyword>
<dbReference type="Gene3D" id="3.20.20.100">
    <property type="entry name" value="NADP-dependent oxidoreductase domain"/>
    <property type="match status" value="1"/>
</dbReference>
<dbReference type="InterPro" id="IPR044494">
    <property type="entry name" value="AKR3C2/3"/>
</dbReference>
<comment type="similarity">
    <text evidence="1">Belongs to the aldo/keto reductase family.</text>
</comment>
<feature type="active site" description="Proton donor" evidence="4">
    <location>
        <position position="50"/>
    </location>
</feature>
<protein>
    <recommendedName>
        <fullName evidence="7">NADP-dependent oxidoreductase domain-containing protein</fullName>
    </recommendedName>
</protein>
<dbReference type="InterPro" id="IPR020471">
    <property type="entry name" value="AKR"/>
</dbReference>
<dbReference type="InterPro" id="IPR023210">
    <property type="entry name" value="NADP_OxRdtase_dom"/>
</dbReference>
<dbReference type="PROSITE" id="PS00062">
    <property type="entry name" value="ALDOKETO_REDUCTASE_2"/>
    <property type="match status" value="1"/>
</dbReference>
<evidence type="ECO:0000256" key="5">
    <source>
        <dbReference type="PIRSR" id="PIRSR000097-2"/>
    </source>
</evidence>
<dbReference type="InterPro" id="IPR036812">
    <property type="entry name" value="NAD(P)_OxRdtase_dom_sf"/>
</dbReference>
<evidence type="ECO:0000313" key="9">
    <source>
        <dbReference type="Proteomes" id="UP000812966"/>
    </source>
</evidence>
<reference evidence="8" key="1">
    <citation type="submission" date="2020-04" db="EMBL/GenBank/DDBJ databases">
        <title>Analysis of mating type loci in Filobasidium floriforme.</title>
        <authorList>
            <person name="Nowrousian M."/>
        </authorList>
    </citation>
    <scope>NUCLEOTIDE SEQUENCE</scope>
    <source>
        <strain evidence="8">CBS 6242</strain>
    </source>
</reference>
<evidence type="ECO:0000256" key="3">
    <source>
        <dbReference type="ARBA" id="ARBA00023002"/>
    </source>
</evidence>
<name>A0A8K0JFW9_9TREE</name>
<dbReference type="PANTHER" id="PTHR43827">
    <property type="entry name" value="2,5-DIKETO-D-GLUCONIC ACID REDUCTASE"/>
    <property type="match status" value="1"/>
</dbReference>
<feature type="binding site" evidence="5">
    <location>
        <position position="109"/>
    </location>
    <ligand>
        <name>substrate</name>
    </ligand>
</feature>
<dbReference type="GO" id="GO:0016652">
    <property type="term" value="F:oxidoreductase activity, acting on NAD(P)H as acceptor"/>
    <property type="evidence" value="ECO:0007669"/>
    <property type="project" value="InterPro"/>
</dbReference>
<evidence type="ECO:0000256" key="2">
    <source>
        <dbReference type="ARBA" id="ARBA00022857"/>
    </source>
</evidence>
<dbReference type="PIRSF" id="PIRSF000097">
    <property type="entry name" value="AKR"/>
    <property type="match status" value="1"/>
</dbReference>
<dbReference type="SUPFAM" id="SSF51430">
    <property type="entry name" value="NAD(P)-linked oxidoreductase"/>
    <property type="match status" value="1"/>
</dbReference>
<dbReference type="InterPro" id="IPR018170">
    <property type="entry name" value="Aldo/ket_reductase_CS"/>
</dbReference>
<dbReference type="CDD" id="cd19120">
    <property type="entry name" value="AKR_AKR3C2-3"/>
    <property type="match status" value="1"/>
</dbReference>
<feature type="site" description="Lowers pKa of active site Tyr" evidence="6">
    <location>
        <position position="75"/>
    </location>
</feature>
<sequence length="302" mass="33235">MPFGTRTLNDGRKIPEIGFGTWKIPQDACNGQVTQGIEVGFDHIDTAQAYQNEEQTGQAIAAAGLKREELWVTTKFSGRLGTGASAVRKSCLESLQKLGLDYIDLYLIHSPRLCDGDIRGTWKEMEKLKKEGLVKSIGVSNFEIKDLKVLLKHADIKPVVNQILYHPYVSASTQPLIDFQDDHDIAFEGYSGLIPLTGRQGGPVDKPVDEIAKRLGLQPEQVLLAWSRAKGAIIVTTSSRSDRLTRYLGVGDVKLTDEDIHSIDKAGRKGEEKEKVWQMCKTAGKVVLLGGLGVYGLAKYVL</sequence>
<proteinExistence type="inferred from homology"/>
<gene>
    <name evidence="8" type="ORF">FFLO_07182</name>
</gene>
<accession>A0A8K0JFW9</accession>
<dbReference type="EMBL" id="JABELV010000445">
    <property type="protein sequence ID" value="KAG7527190.1"/>
    <property type="molecule type" value="Genomic_DNA"/>
</dbReference>
<dbReference type="FunFam" id="3.20.20.100:FF:000002">
    <property type="entry name" value="2,5-diketo-D-gluconic acid reductase A"/>
    <property type="match status" value="1"/>
</dbReference>
<keyword evidence="3" id="KW-0560">Oxidoreductase</keyword>
<dbReference type="AlphaFoldDB" id="A0A8K0JFW9"/>
<organism evidence="8 9">
    <name type="scientific">Filobasidium floriforme</name>
    <dbReference type="NCBI Taxonomy" id="5210"/>
    <lineage>
        <taxon>Eukaryota</taxon>
        <taxon>Fungi</taxon>
        <taxon>Dikarya</taxon>
        <taxon>Basidiomycota</taxon>
        <taxon>Agaricomycotina</taxon>
        <taxon>Tremellomycetes</taxon>
        <taxon>Filobasidiales</taxon>
        <taxon>Filobasidiaceae</taxon>
        <taxon>Filobasidium</taxon>
    </lineage>
</organism>